<protein>
    <submittedName>
        <fullName evidence="2">Uncharacterized protein</fullName>
    </submittedName>
</protein>
<name>A0A5C8I0I6_9MICO</name>
<accession>A0A5C8I0I6</accession>
<dbReference type="RefSeq" id="WP_147051112.1">
    <property type="nucleotide sequence ID" value="NZ_BKAH01000012.1"/>
</dbReference>
<dbReference type="Proteomes" id="UP000321949">
    <property type="component" value="Unassembled WGS sequence"/>
</dbReference>
<evidence type="ECO:0000313" key="2">
    <source>
        <dbReference type="EMBL" id="TXK11340.1"/>
    </source>
</evidence>
<gene>
    <name evidence="2" type="ORF">FVP74_08340</name>
</gene>
<feature type="region of interest" description="Disordered" evidence="1">
    <location>
        <begin position="198"/>
        <end position="228"/>
    </location>
</feature>
<keyword evidence="3" id="KW-1185">Reference proteome</keyword>
<comment type="caution">
    <text evidence="2">The sequence shown here is derived from an EMBL/GenBank/DDBJ whole genome shotgun (WGS) entry which is preliminary data.</text>
</comment>
<reference evidence="2 3" key="1">
    <citation type="submission" date="2019-08" db="EMBL/GenBank/DDBJ databases">
        <authorList>
            <person name="Dong K."/>
        </authorList>
    </citation>
    <scope>NUCLEOTIDE SEQUENCE [LARGE SCALE GENOMIC DNA]</scope>
    <source>
        <strain evidence="2 3">K-1</strain>
    </source>
</reference>
<dbReference type="EMBL" id="VRSX01000003">
    <property type="protein sequence ID" value="TXK11340.1"/>
    <property type="molecule type" value="Genomic_DNA"/>
</dbReference>
<evidence type="ECO:0000313" key="3">
    <source>
        <dbReference type="Proteomes" id="UP000321949"/>
    </source>
</evidence>
<evidence type="ECO:0000256" key="1">
    <source>
        <dbReference type="SAM" id="MobiDB-lite"/>
    </source>
</evidence>
<organism evidence="2 3">
    <name type="scientific">Microbacterium saccharophilum</name>
    <dbReference type="NCBI Taxonomy" id="1213358"/>
    <lineage>
        <taxon>Bacteria</taxon>
        <taxon>Bacillati</taxon>
        <taxon>Actinomycetota</taxon>
        <taxon>Actinomycetes</taxon>
        <taxon>Micrococcales</taxon>
        <taxon>Microbacteriaceae</taxon>
        <taxon>Microbacterium</taxon>
    </lineage>
</organism>
<proteinExistence type="predicted"/>
<dbReference type="AlphaFoldDB" id="A0A5C8I0I6"/>
<sequence>MTTPIERSATPKGAMIEDASDVTATVGRGGDRRSARARIENAQRAERALRLRIAGMPVHKIAEQIGMTPDATKTLISRQIKRLPATAAEELRKVQDERLNLLFASTVQSINRGDGAPAISAGARVIAEQNRLHGLDQPQGDDSAVVEFTTNLTLWRGGMSRDLALEDTVLALVKHVATLTAALTAAGVDATAGPILSDDEVPVLVADRPGDQLTESSDSTDERKHEPS</sequence>